<dbReference type="EMBL" id="FQZG01000045">
    <property type="protein sequence ID" value="SHJ39751.1"/>
    <property type="molecule type" value="Genomic_DNA"/>
</dbReference>
<dbReference type="InterPro" id="IPR016171">
    <property type="entry name" value="Vanillyl_alc_oxidase_C-sub2"/>
</dbReference>
<dbReference type="AlphaFoldDB" id="A0A1M6IZ49"/>
<gene>
    <name evidence="13" type="ORF">SAMN02745244_02416</name>
</gene>
<dbReference type="Pfam" id="PF02754">
    <property type="entry name" value="CCG"/>
    <property type="match status" value="1"/>
</dbReference>
<dbReference type="InterPro" id="IPR004113">
    <property type="entry name" value="FAD-bd_oxidored_4_C"/>
</dbReference>
<dbReference type="InterPro" id="IPR016167">
    <property type="entry name" value="FAD-bd_PCMH_sub1"/>
</dbReference>
<evidence type="ECO:0000313" key="14">
    <source>
        <dbReference type="Proteomes" id="UP000184512"/>
    </source>
</evidence>
<evidence type="ECO:0000256" key="4">
    <source>
        <dbReference type="ARBA" id="ARBA00022723"/>
    </source>
</evidence>
<evidence type="ECO:0000256" key="2">
    <source>
        <dbReference type="ARBA" id="ARBA00008000"/>
    </source>
</evidence>
<protein>
    <recommendedName>
        <fullName evidence="10">D-lactate dehydrogenase (cytochrome)</fullName>
        <ecNumber evidence="10">1.1.2.4</ecNumber>
    </recommendedName>
</protein>
<dbReference type="SUPFAM" id="SSF56176">
    <property type="entry name" value="FAD-binding/transporter-associated domain-like"/>
    <property type="match status" value="1"/>
</dbReference>
<dbReference type="GO" id="GO:0051536">
    <property type="term" value="F:iron-sulfur cluster binding"/>
    <property type="evidence" value="ECO:0007669"/>
    <property type="project" value="UniProtKB-KW"/>
</dbReference>
<dbReference type="InterPro" id="IPR017896">
    <property type="entry name" value="4Fe4S_Fe-S-bd"/>
</dbReference>
<dbReference type="GO" id="GO:0004458">
    <property type="term" value="F:D-lactate dehydrogenase (cytochrome) activity"/>
    <property type="evidence" value="ECO:0007669"/>
    <property type="project" value="UniProtKB-EC"/>
</dbReference>
<evidence type="ECO:0000256" key="6">
    <source>
        <dbReference type="ARBA" id="ARBA00022946"/>
    </source>
</evidence>
<dbReference type="RefSeq" id="WP_084189556.1">
    <property type="nucleotide sequence ID" value="NZ_FQZG01000045.1"/>
</dbReference>
<organism evidence="13 14">
    <name type="scientific">Tessaracoccus bendigoensis DSM 12906</name>
    <dbReference type="NCBI Taxonomy" id="1123357"/>
    <lineage>
        <taxon>Bacteria</taxon>
        <taxon>Bacillati</taxon>
        <taxon>Actinomycetota</taxon>
        <taxon>Actinomycetes</taxon>
        <taxon>Propionibacteriales</taxon>
        <taxon>Propionibacteriaceae</taxon>
        <taxon>Tessaracoccus</taxon>
    </lineage>
</organism>
<dbReference type="Gene3D" id="3.30.70.2190">
    <property type="match status" value="1"/>
</dbReference>
<keyword evidence="6" id="KW-0809">Transit peptide</keyword>
<dbReference type="InterPro" id="IPR017900">
    <property type="entry name" value="4Fe4S_Fe_S_CS"/>
</dbReference>
<keyword evidence="4" id="KW-0479">Metal-binding</keyword>
<dbReference type="InterPro" id="IPR016164">
    <property type="entry name" value="FAD-linked_Oxase-like_C"/>
</dbReference>
<dbReference type="STRING" id="1123357.SAMN02745244_02416"/>
<keyword evidence="8" id="KW-0408">Iron</keyword>
<dbReference type="SUPFAM" id="SSF55103">
    <property type="entry name" value="FAD-linked oxidases, C-terminal domain"/>
    <property type="match status" value="1"/>
</dbReference>
<keyword evidence="7" id="KW-0560">Oxidoreductase</keyword>
<comment type="cofactor">
    <cofactor evidence="1">
        <name>FAD</name>
        <dbReference type="ChEBI" id="CHEBI:57692"/>
    </cofactor>
</comment>
<proteinExistence type="inferred from homology"/>
<accession>A0A1M6IZ49</accession>
<evidence type="ECO:0000256" key="10">
    <source>
        <dbReference type="ARBA" id="ARBA00038897"/>
    </source>
</evidence>
<evidence type="ECO:0000256" key="3">
    <source>
        <dbReference type="ARBA" id="ARBA00022630"/>
    </source>
</evidence>
<dbReference type="GO" id="GO:0071949">
    <property type="term" value="F:FAD binding"/>
    <property type="evidence" value="ECO:0007669"/>
    <property type="project" value="InterPro"/>
</dbReference>
<feature type="domain" description="4Fe-4S ferredoxin-type" evidence="11">
    <location>
        <begin position="523"/>
        <end position="552"/>
    </location>
</feature>
<dbReference type="InterPro" id="IPR006094">
    <property type="entry name" value="Oxid_FAD_bind_N"/>
</dbReference>
<dbReference type="GO" id="GO:0046872">
    <property type="term" value="F:metal ion binding"/>
    <property type="evidence" value="ECO:0007669"/>
    <property type="project" value="UniProtKB-KW"/>
</dbReference>
<dbReference type="Gene3D" id="1.10.1060.10">
    <property type="entry name" value="Alpha-helical ferredoxin"/>
    <property type="match status" value="1"/>
</dbReference>
<evidence type="ECO:0000313" key="13">
    <source>
        <dbReference type="EMBL" id="SHJ39751.1"/>
    </source>
</evidence>
<evidence type="ECO:0000256" key="8">
    <source>
        <dbReference type="ARBA" id="ARBA00023004"/>
    </source>
</evidence>
<dbReference type="InterPro" id="IPR004017">
    <property type="entry name" value="Cys_rich_dom"/>
</dbReference>
<evidence type="ECO:0000256" key="7">
    <source>
        <dbReference type="ARBA" id="ARBA00023002"/>
    </source>
</evidence>
<dbReference type="PANTHER" id="PTHR11748:SF111">
    <property type="entry name" value="D-LACTATE DEHYDROGENASE, MITOCHONDRIAL-RELATED"/>
    <property type="match status" value="1"/>
</dbReference>
<dbReference type="Proteomes" id="UP000184512">
    <property type="component" value="Unassembled WGS sequence"/>
</dbReference>
<dbReference type="PANTHER" id="PTHR11748">
    <property type="entry name" value="D-LACTATE DEHYDROGENASE"/>
    <property type="match status" value="1"/>
</dbReference>
<keyword evidence="5" id="KW-0274">FAD</keyword>
<dbReference type="InterPro" id="IPR009051">
    <property type="entry name" value="Helical_ferredxn"/>
</dbReference>
<evidence type="ECO:0000256" key="1">
    <source>
        <dbReference type="ARBA" id="ARBA00001974"/>
    </source>
</evidence>
<dbReference type="EC" id="1.1.2.4" evidence="10"/>
<keyword evidence="9" id="KW-0411">Iron-sulfur</keyword>
<dbReference type="OrthoDB" id="9770306at2"/>
<dbReference type="InterPro" id="IPR016169">
    <property type="entry name" value="FAD-bd_PCMH_sub2"/>
</dbReference>
<evidence type="ECO:0000259" key="11">
    <source>
        <dbReference type="PROSITE" id="PS51379"/>
    </source>
</evidence>
<dbReference type="Gene3D" id="3.30.70.2740">
    <property type="match status" value="1"/>
</dbReference>
<comment type="similarity">
    <text evidence="2">Belongs to the FAD-binding oxidoreductase/transferase type 4 family.</text>
</comment>
<dbReference type="SUPFAM" id="SSF46548">
    <property type="entry name" value="alpha-helical ferredoxin"/>
    <property type="match status" value="1"/>
</dbReference>
<dbReference type="PROSITE" id="PS00198">
    <property type="entry name" value="4FE4S_FER_1"/>
    <property type="match status" value="1"/>
</dbReference>
<dbReference type="InterPro" id="IPR036318">
    <property type="entry name" value="FAD-bd_PCMH-like_sf"/>
</dbReference>
<name>A0A1M6IZ49_9ACTN</name>
<dbReference type="InterPro" id="IPR016166">
    <property type="entry name" value="FAD-bd_PCMH"/>
</dbReference>
<keyword evidence="3" id="KW-0285">Flavoprotein</keyword>
<dbReference type="GO" id="GO:0008720">
    <property type="term" value="F:D-lactate dehydrogenase (NAD+) activity"/>
    <property type="evidence" value="ECO:0007669"/>
    <property type="project" value="TreeGrafter"/>
</dbReference>
<dbReference type="GO" id="GO:1903457">
    <property type="term" value="P:lactate catabolic process"/>
    <property type="evidence" value="ECO:0007669"/>
    <property type="project" value="TreeGrafter"/>
</dbReference>
<evidence type="ECO:0000256" key="9">
    <source>
        <dbReference type="ARBA" id="ARBA00023014"/>
    </source>
</evidence>
<evidence type="ECO:0000256" key="5">
    <source>
        <dbReference type="ARBA" id="ARBA00022827"/>
    </source>
</evidence>
<dbReference type="Gene3D" id="3.30.465.10">
    <property type="match status" value="1"/>
</dbReference>
<sequence length="920" mass="100745">MCSAQVSMMRDNRAITRLAVAHDASHFLLTPAEVVTPVTVEDVAALMHGAAEQRKPMTFRAGGTSLCGQSVSDSTLVDTRRHFRDVEVLDDGLRVRVGTGVTLARVNAHLARYGRRLGPDPTSAIACTIGGILANNSSGMLAGLEQSSYHTVESMVCVLPSGLIIDTADPSADITLRLEEPQLAGGLHMLRKRLLANPAAVADVRRLFAMKNTMGYGINALLDFHRPVDIMSHLLIGSEGTLGFVAEATFRTVPLARHLAAALAIFKDLDSAAAAAEHLAGHDFEAVELMDVASLRVVRRQKSAPPLLRTIELDRQAALLVELHDVDAESLHRRVTAANEALHGLDVVASVPMTTDPERRGSLVELRRGLYARVAGARASGTTTLLEDISIPLDRFREMCHALDDLFVKHGYGILNVPIFAHARDGNIHFLLSERFDEPQGLLRFRKFTRDLVRQVLNRGGVLKAEHGTGRAMAPFVRDQYGDELYAVMRAIKFLFDPGGVLNPGVIITDDPDEHLLHLKLMPQIEQEVDNCIECGYCEAGCPSRDLTLTPRQRIVLRREISARRDDHDLLRQIAESYEYEAVETCAADGMCSVACPLGIDTGDLVRRQRAEDVGTVEKAGWLQAAKTWTITTRLGSTALTFARSASPLADATTDFGRKRLGADAVPRYDHNLPRGAGIRRRARRRDRRDPGVAAYFPSCMQTVFGTSGVGVFAAFRELCLRAQVRVTMLDAEGLCCGAPWRAKGIQEGYEVMRRKVHAEIVRPDPIPVITDASSCTHALAEMARHWQVPVLDVVEFTADDLLPNLKLTRPVGSIMVHPTCSSTRLGINGSLLEIARFISHDVSVPLSWACCGFAGDRGLLHPELTASATSEMAGEINQREYAAYASLNRTCEIGMSRATGRPYRHILELLEEATRPRRG</sequence>
<keyword evidence="14" id="KW-1185">Reference proteome</keyword>
<reference evidence="13 14" key="1">
    <citation type="submission" date="2016-11" db="EMBL/GenBank/DDBJ databases">
        <authorList>
            <person name="Jaros S."/>
            <person name="Januszkiewicz K."/>
            <person name="Wedrychowicz H."/>
        </authorList>
    </citation>
    <scope>NUCLEOTIDE SEQUENCE [LARGE SCALE GENOMIC DNA]</scope>
    <source>
        <strain evidence="13 14">DSM 12906</strain>
    </source>
</reference>
<dbReference type="PROSITE" id="PS51387">
    <property type="entry name" value="FAD_PCMH"/>
    <property type="match status" value="1"/>
</dbReference>
<feature type="domain" description="FAD-binding PCMH-type" evidence="12">
    <location>
        <begin position="27"/>
        <end position="255"/>
    </location>
</feature>
<dbReference type="Pfam" id="PF02913">
    <property type="entry name" value="FAD-oxidase_C"/>
    <property type="match status" value="1"/>
</dbReference>
<dbReference type="Gene3D" id="1.10.45.10">
    <property type="entry name" value="Vanillyl-alcohol Oxidase, Chain A, domain 4"/>
    <property type="match status" value="1"/>
</dbReference>
<dbReference type="Gene3D" id="3.30.43.10">
    <property type="entry name" value="Uridine Diphospho-n-acetylenolpyruvylglucosamine Reductase, domain 2"/>
    <property type="match status" value="1"/>
</dbReference>
<dbReference type="Pfam" id="PF13183">
    <property type="entry name" value="Fer4_8"/>
    <property type="match status" value="1"/>
</dbReference>
<evidence type="ECO:0000259" key="12">
    <source>
        <dbReference type="PROSITE" id="PS51387"/>
    </source>
</evidence>
<dbReference type="Pfam" id="PF01565">
    <property type="entry name" value="FAD_binding_4"/>
    <property type="match status" value="1"/>
</dbReference>
<dbReference type="PROSITE" id="PS51379">
    <property type="entry name" value="4FE4S_FER_2"/>
    <property type="match status" value="1"/>
</dbReference>